<dbReference type="SUPFAM" id="SSF102712">
    <property type="entry name" value="JAB1/MPN domain"/>
    <property type="match status" value="1"/>
</dbReference>
<organism evidence="7 8">
    <name type="scientific">Adhaeribacter arboris</name>
    <dbReference type="NCBI Taxonomy" id="2072846"/>
    <lineage>
        <taxon>Bacteria</taxon>
        <taxon>Pseudomonadati</taxon>
        <taxon>Bacteroidota</taxon>
        <taxon>Cytophagia</taxon>
        <taxon>Cytophagales</taxon>
        <taxon>Hymenobacteraceae</taxon>
        <taxon>Adhaeribacter</taxon>
    </lineage>
</organism>
<dbReference type="EMBL" id="PYFT01000001">
    <property type="protein sequence ID" value="PSR55774.1"/>
    <property type="molecule type" value="Genomic_DNA"/>
</dbReference>
<keyword evidence="8" id="KW-1185">Reference proteome</keyword>
<accession>A0A2T2YJT4</accession>
<evidence type="ECO:0000256" key="3">
    <source>
        <dbReference type="ARBA" id="ARBA00022801"/>
    </source>
</evidence>
<proteinExistence type="predicted"/>
<reference evidence="7 8" key="1">
    <citation type="submission" date="2018-03" db="EMBL/GenBank/DDBJ databases">
        <title>Adhaeribacter sp. HMF7605 Genome sequencing and assembly.</title>
        <authorList>
            <person name="Kang H."/>
            <person name="Kang J."/>
            <person name="Cha I."/>
            <person name="Kim H."/>
            <person name="Joh K."/>
        </authorList>
    </citation>
    <scope>NUCLEOTIDE SEQUENCE [LARGE SCALE GENOMIC DNA]</scope>
    <source>
        <strain evidence="7 8">HMF7605</strain>
    </source>
</reference>
<dbReference type="PANTHER" id="PTHR30471:SF3">
    <property type="entry name" value="UPF0758 PROTEIN YEES-RELATED"/>
    <property type="match status" value="1"/>
</dbReference>
<name>A0A2T2YJT4_9BACT</name>
<dbReference type="Pfam" id="PF04002">
    <property type="entry name" value="RadC"/>
    <property type="match status" value="1"/>
</dbReference>
<dbReference type="CDD" id="cd08071">
    <property type="entry name" value="MPN_DUF2466"/>
    <property type="match status" value="1"/>
</dbReference>
<keyword evidence="5" id="KW-0482">Metalloprotease</keyword>
<keyword evidence="3" id="KW-0378">Hydrolase</keyword>
<dbReference type="AlphaFoldDB" id="A0A2T2YJT4"/>
<dbReference type="PROSITE" id="PS50249">
    <property type="entry name" value="MPN"/>
    <property type="match status" value="1"/>
</dbReference>
<sequence length="146" mass="16150">MQIAEVELTYKTHVKSSLRPKITSSKDSYDVLLQSWDENKLEFVEQAKVLLLNRANRVLGICDLFTGGVAGTVIDPKLVFMAALKANASAIILAHNHPSCNVNPSATDITMTKRLKEVGNFLELPVLDHIIVTKEGYYSFADELGM</sequence>
<dbReference type="InterPro" id="IPR025657">
    <property type="entry name" value="RadC_JAB"/>
</dbReference>
<evidence type="ECO:0000256" key="1">
    <source>
        <dbReference type="ARBA" id="ARBA00022670"/>
    </source>
</evidence>
<gene>
    <name evidence="7" type="ORF">AHMF7605_20840</name>
</gene>
<dbReference type="PANTHER" id="PTHR30471">
    <property type="entry name" value="DNA REPAIR PROTEIN RADC"/>
    <property type="match status" value="1"/>
</dbReference>
<dbReference type="GO" id="GO:0046872">
    <property type="term" value="F:metal ion binding"/>
    <property type="evidence" value="ECO:0007669"/>
    <property type="project" value="UniProtKB-KW"/>
</dbReference>
<dbReference type="InterPro" id="IPR001405">
    <property type="entry name" value="UPF0758"/>
</dbReference>
<evidence type="ECO:0000256" key="4">
    <source>
        <dbReference type="ARBA" id="ARBA00022833"/>
    </source>
</evidence>
<dbReference type="GO" id="GO:0006508">
    <property type="term" value="P:proteolysis"/>
    <property type="evidence" value="ECO:0007669"/>
    <property type="project" value="UniProtKB-KW"/>
</dbReference>
<keyword evidence="2" id="KW-0479">Metal-binding</keyword>
<feature type="domain" description="MPN" evidence="6">
    <location>
        <begin position="21"/>
        <end position="146"/>
    </location>
</feature>
<evidence type="ECO:0000313" key="7">
    <source>
        <dbReference type="EMBL" id="PSR55774.1"/>
    </source>
</evidence>
<dbReference type="InterPro" id="IPR037518">
    <property type="entry name" value="MPN"/>
</dbReference>
<dbReference type="Proteomes" id="UP000240357">
    <property type="component" value="Unassembled WGS sequence"/>
</dbReference>
<dbReference type="OrthoDB" id="9804482at2"/>
<evidence type="ECO:0000256" key="2">
    <source>
        <dbReference type="ARBA" id="ARBA00022723"/>
    </source>
</evidence>
<evidence type="ECO:0000313" key="8">
    <source>
        <dbReference type="Proteomes" id="UP000240357"/>
    </source>
</evidence>
<keyword evidence="4" id="KW-0862">Zinc</keyword>
<protein>
    <submittedName>
        <fullName evidence="7">DNA repair protein</fullName>
    </submittedName>
</protein>
<dbReference type="GO" id="GO:0008237">
    <property type="term" value="F:metallopeptidase activity"/>
    <property type="evidence" value="ECO:0007669"/>
    <property type="project" value="UniProtKB-KW"/>
</dbReference>
<dbReference type="Gene3D" id="3.40.140.10">
    <property type="entry name" value="Cytidine Deaminase, domain 2"/>
    <property type="match status" value="1"/>
</dbReference>
<comment type="caution">
    <text evidence="7">The sequence shown here is derived from an EMBL/GenBank/DDBJ whole genome shotgun (WGS) entry which is preliminary data.</text>
</comment>
<evidence type="ECO:0000256" key="5">
    <source>
        <dbReference type="ARBA" id="ARBA00023049"/>
    </source>
</evidence>
<evidence type="ECO:0000259" key="6">
    <source>
        <dbReference type="PROSITE" id="PS50249"/>
    </source>
</evidence>
<keyword evidence="1" id="KW-0645">Protease</keyword>